<dbReference type="RefSeq" id="WP_367953281.1">
    <property type="nucleotide sequence ID" value="NZ_JBDPGJ010000002.1"/>
</dbReference>
<comment type="caution">
    <text evidence="6">The sequence shown here is derived from an EMBL/GenBank/DDBJ whole genome shotgun (WGS) entry which is preliminary data.</text>
</comment>
<evidence type="ECO:0000256" key="4">
    <source>
        <dbReference type="PROSITE-ProRule" id="PRU00433"/>
    </source>
</evidence>
<evidence type="ECO:0000259" key="5">
    <source>
        <dbReference type="PROSITE" id="PS51007"/>
    </source>
</evidence>
<accession>A0ABV3SH70</accession>
<dbReference type="PANTHER" id="PTHR30600:SF4">
    <property type="entry name" value="CYTOCHROME C DOMAIN-CONTAINING PROTEIN"/>
    <property type="match status" value="1"/>
</dbReference>
<dbReference type="PANTHER" id="PTHR30600">
    <property type="entry name" value="CYTOCHROME C PEROXIDASE-RELATED"/>
    <property type="match status" value="1"/>
</dbReference>
<evidence type="ECO:0000313" key="6">
    <source>
        <dbReference type="EMBL" id="MEX0405384.1"/>
    </source>
</evidence>
<sequence length="529" mass="56905">MRPLRSYACRTRFSVSRLDQIRVSAGTTGFAFAVAALAVAASAFAAEIAAIPSTRGDLSAEDIARVERVTRPTDDFSAPEKFENMQGGAATSRKLVNADAFSNFSANLTFAEEETFKLGNALFRKLWVSSPSSTQASDGLGPLFNARACQSCHLKDGRGHPPAGGDATSMLLRLSRAPRTPQEQALLKDKQLLNLPDPVYGGQLQDLAVPGLRSEGKVDVAYEEVAVTLGDGTVISLRRPDYSVSDLAYGPMDVSTTLSPRVTPPMIGLGLIEQIHPADILALADPDDADGDGISGRPNVVRDAAGQLTLGRFGWKAQTASIRQQAANAFAGDIGISTPDVPNHWGECTETQTDCLAAASGVQERLGDTEAPDPVLDLVTFYSQNLAVPARRDVAVVQVLRGKEMFYALGCTGCHTPKYVTRRDAPNKAQAFQLIWPYSDFLLHDMGAGLADWQPVGDARGGEWRTPPLWGIGLTETVNGHTFFLHDGRARNLTEAILWHGGEAEAARDGFKAMPKQDREALIRFLESL</sequence>
<dbReference type="Pfam" id="PF06537">
    <property type="entry name" value="DHOR"/>
    <property type="match status" value="1"/>
</dbReference>
<dbReference type="InterPro" id="IPR036909">
    <property type="entry name" value="Cyt_c-like_dom_sf"/>
</dbReference>
<dbReference type="PROSITE" id="PS51007">
    <property type="entry name" value="CYTC"/>
    <property type="match status" value="1"/>
</dbReference>
<keyword evidence="3 4" id="KW-0408">Iron</keyword>
<evidence type="ECO:0000313" key="7">
    <source>
        <dbReference type="Proteomes" id="UP001556692"/>
    </source>
</evidence>
<evidence type="ECO:0000256" key="1">
    <source>
        <dbReference type="ARBA" id="ARBA00022617"/>
    </source>
</evidence>
<name>A0ABV3SH70_9HYPH</name>
<reference evidence="6 7" key="1">
    <citation type="submission" date="2024-05" db="EMBL/GenBank/DDBJ databases">
        <authorList>
            <person name="Jiang F."/>
        </authorList>
    </citation>
    <scope>NUCLEOTIDE SEQUENCE [LARGE SCALE GENOMIC DNA]</scope>
    <source>
        <strain evidence="6 7">LZ166</strain>
    </source>
</reference>
<dbReference type="SUPFAM" id="SSF46626">
    <property type="entry name" value="Cytochrome c"/>
    <property type="match status" value="1"/>
</dbReference>
<dbReference type="EMBL" id="JBDPGJ010000002">
    <property type="protein sequence ID" value="MEX0405384.1"/>
    <property type="molecule type" value="Genomic_DNA"/>
</dbReference>
<keyword evidence="2 4" id="KW-0479">Metal-binding</keyword>
<dbReference type="Gene3D" id="1.10.760.10">
    <property type="entry name" value="Cytochrome c-like domain"/>
    <property type="match status" value="1"/>
</dbReference>
<keyword evidence="7" id="KW-1185">Reference proteome</keyword>
<organism evidence="6 7">
    <name type="scientific">Aquibium pacificus</name>
    <dbReference type="NCBI Taxonomy" id="3153579"/>
    <lineage>
        <taxon>Bacteria</taxon>
        <taxon>Pseudomonadati</taxon>
        <taxon>Pseudomonadota</taxon>
        <taxon>Alphaproteobacteria</taxon>
        <taxon>Hyphomicrobiales</taxon>
        <taxon>Phyllobacteriaceae</taxon>
        <taxon>Aquibium</taxon>
    </lineage>
</organism>
<dbReference type="InterPro" id="IPR009056">
    <property type="entry name" value="Cyt_c-like_dom"/>
</dbReference>
<dbReference type="InterPro" id="IPR051395">
    <property type="entry name" value="Cytochrome_c_Peroxidase/MauG"/>
</dbReference>
<evidence type="ECO:0000256" key="2">
    <source>
        <dbReference type="ARBA" id="ARBA00022723"/>
    </source>
</evidence>
<dbReference type="PIRSF" id="PIRSF028099">
    <property type="entry name" value="DUF1111"/>
    <property type="match status" value="1"/>
</dbReference>
<proteinExistence type="predicted"/>
<protein>
    <submittedName>
        <fullName evidence="6">Di-heme oxidoredictase family protein</fullName>
    </submittedName>
</protein>
<feature type="domain" description="Cytochrome c" evidence="5">
    <location>
        <begin position="397"/>
        <end position="529"/>
    </location>
</feature>
<gene>
    <name evidence="6" type="ORF">ABGN05_06930</name>
</gene>
<keyword evidence="1 4" id="KW-0349">Heme</keyword>
<dbReference type="Proteomes" id="UP001556692">
    <property type="component" value="Unassembled WGS sequence"/>
</dbReference>
<evidence type="ECO:0000256" key="3">
    <source>
        <dbReference type="ARBA" id="ARBA00023004"/>
    </source>
</evidence>
<dbReference type="InterPro" id="IPR010538">
    <property type="entry name" value="DHOR"/>
</dbReference>